<dbReference type="Gene3D" id="1.20.120.420">
    <property type="entry name" value="translation initiation factor eif-2b, domain 1"/>
    <property type="match status" value="1"/>
</dbReference>
<comment type="caution">
    <text evidence="1">The sequence shown here is derived from an EMBL/GenBank/DDBJ whole genome shotgun (WGS) entry which is preliminary data.</text>
</comment>
<name>A0A371PX10_STRIH</name>
<feature type="non-terminal residue" evidence="1">
    <location>
        <position position="81"/>
    </location>
</feature>
<dbReference type="InterPro" id="IPR037171">
    <property type="entry name" value="NagB/RpiA_transferase-like"/>
</dbReference>
<organism evidence="1 2">
    <name type="scientific">Streptomyces inhibens</name>
    <dbReference type="NCBI Taxonomy" id="2293571"/>
    <lineage>
        <taxon>Bacteria</taxon>
        <taxon>Bacillati</taxon>
        <taxon>Actinomycetota</taxon>
        <taxon>Actinomycetes</taxon>
        <taxon>Kitasatosporales</taxon>
        <taxon>Streptomycetaceae</taxon>
        <taxon>Streptomyces</taxon>
    </lineage>
</organism>
<dbReference type="EMBL" id="QUAC01000231">
    <property type="protein sequence ID" value="REK87022.1"/>
    <property type="molecule type" value="Genomic_DNA"/>
</dbReference>
<keyword evidence="1" id="KW-0413">Isomerase</keyword>
<dbReference type="SUPFAM" id="SSF100950">
    <property type="entry name" value="NagB/RpiA/CoA transferase-like"/>
    <property type="match status" value="1"/>
</dbReference>
<protein>
    <submittedName>
        <fullName evidence="1">Bifunctional S-methyl-5-thioribose-1-phosphate isomerase/methylthioribulose 1-phosphate dehydratase</fullName>
    </submittedName>
</protein>
<evidence type="ECO:0000313" key="1">
    <source>
        <dbReference type="EMBL" id="REK87022.1"/>
    </source>
</evidence>
<sequence>MNAQQTSLSWEDGAIVTIDQRVLPHAYRQLRLRTVDEVVEAIATLAVRGAPAIGLAGALGVALSARRHAGPHGGVDEPAVR</sequence>
<dbReference type="AlphaFoldDB" id="A0A371PX10"/>
<proteinExistence type="predicted"/>
<gene>
    <name evidence="1" type="ORF">DY245_29030</name>
</gene>
<keyword evidence="2" id="KW-1185">Reference proteome</keyword>
<reference evidence="1 2" key="1">
    <citation type="submission" date="2018-08" db="EMBL/GenBank/DDBJ databases">
        <title>Streptomyces NEAU-D10 sp. nov., a novel Actinomycete isolated from soil.</title>
        <authorList>
            <person name="Jin L."/>
        </authorList>
    </citation>
    <scope>NUCLEOTIDE SEQUENCE [LARGE SCALE GENOMIC DNA]</scope>
    <source>
        <strain evidence="1 2">NEAU-D10</strain>
    </source>
</reference>
<dbReference type="GO" id="GO:0016853">
    <property type="term" value="F:isomerase activity"/>
    <property type="evidence" value="ECO:0007669"/>
    <property type="project" value="UniProtKB-KW"/>
</dbReference>
<dbReference type="InterPro" id="IPR027363">
    <property type="entry name" value="M1Pi_N"/>
</dbReference>
<evidence type="ECO:0000313" key="2">
    <source>
        <dbReference type="Proteomes" id="UP000262477"/>
    </source>
</evidence>
<accession>A0A371PX10</accession>
<dbReference type="Proteomes" id="UP000262477">
    <property type="component" value="Unassembled WGS sequence"/>
</dbReference>